<dbReference type="Gene3D" id="3.40.50.2300">
    <property type="match status" value="1"/>
</dbReference>
<dbReference type="PROSITE" id="PS50110">
    <property type="entry name" value="RESPONSE_REGULATORY"/>
    <property type="match status" value="1"/>
</dbReference>
<feature type="modified residue" description="4-aspartylphosphate" evidence="5">
    <location>
        <position position="54"/>
    </location>
</feature>
<dbReference type="InterPro" id="IPR000792">
    <property type="entry name" value="Tscrpt_reg_LuxR_C"/>
</dbReference>
<dbReference type="KEGG" id="saqu:EJC51_07450"/>
<evidence type="ECO:0000259" key="6">
    <source>
        <dbReference type="PROSITE" id="PS50043"/>
    </source>
</evidence>
<gene>
    <name evidence="8" type="ORF">EJC51_07450</name>
</gene>
<evidence type="ECO:0000256" key="3">
    <source>
        <dbReference type="ARBA" id="ARBA00023125"/>
    </source>
</evidence>
<dbReference type="Proteomes" id="UP000280197">
    <property type="component" value="Chromosome"/>
</dbReference>
<proteinExistence type="predicted"/>
<dbReference type="CDD" id="cd17535">
    <property type="entry name" value="REC_NarL-like"/>
    <property type="match status" value="1"/>
</dbReference>
<accession>A0A3S9HV23</accession>
<feature type="domain" description="HTH luxR-type" evidence="6">
    <location>
        <begin position="161"/>
        <end position="226"/>
    </location>
</feature>
<dbReference type="GO" id="GO:0000160">
    <property type="term" value="P:phosphorelay signal transduction system"/>
    <property type="evidence" value="ECO:0007669"/>
    <property type="project" value="InterPro"/>
</dbReference>
<dbReference type="GO" id="GO:0003677">
    <property type="term" value="F:DNA binding"/>
    <property type="evidence" value="ECO:0007669"/>
    <property type="project" value="UniProtKB-KW"/>
</dbReference>
<organism evidence="8 9">
    <name type="scientific">Streptomyces aquilus</name>
    <dbReference type="NCBI Taxonomy" id="2548456"/>
    <lineage>
        <taxon>Bacteria</taxon>
        <taxon>Bacillati</taxon>
        <taxon>Actinomycetota</taxon>
        <taxon>Actinomycetes</taxon>
        <taxon>Kitasatosporales</taxon>
        <taxon>Streptomycetaceae</taxon>
        <taxon>Streptomyces</taxon>
    </lineage>
</organism>
<dbReference type="AlphaFoldDB" id="A0A3S9HV23"/>
<dbReference type="InterPro" id="IPR011006">
    <property type="entry name" value="CheY-like_superfamily"/>
</dbReference>
<reference evidence="8 9" key="1">
    <citation type="submission" date="2018-12" db="EMBL/GenBank/DDBJ databases">
        <authorList>
            <person name="Li K."/>
        </authorList>
    </citation>
    <scope>NUCLEOTIDE SEQUENCE [LARGE SCALE GENOMIC DNA]</scope>
    <source>
        <strain evidence="9">CR22</strain>
    </source>
</reference>
<evidence type="ECO:0000256" key="1">
    <source>
        <dbReference type="ARBA" id="ARBA00022553"/>
    </source>
</evidence>
<dbReference type="SUPFAM" id="SSF52172">
    <property type="entry name" value="CheY-like"/>
    <property type="match status" value="1"/>
</dbReference>
<dbReference type="SUPFAM" id="SSF46894">
    <property type="entry name" value="C-terminal effector domain of the bipartite response regulators"/>
    <property type="match status" value="1"/>
</dbReference>
<dbReference type="Pfam" id="PF00196">
    <property type="entry name" value="GerE"/>
    <property type="match status" value="1"/>
</dbReference>
<dbReference type="InterPro" id="IPR058245">
    <property type="entry name" value="NreC/VraR/RcsB-like_REC"/>
</dbReference>
<dbReference type="SMART" id="SM00421">
    <property type="entry name" value="HTH_LUXR"/>
    <property type="match status" value="1"/>
</dbReference>
<evidence type="ECO:0000313" key="8">
    <source>
        <dbReference type="EMBL" id="AZP15954.1"/>
    </source>
</evidence>
<keyword evidence="2" id="KW-0805">Transcription regulation</keyword>
<dbReference type="Pfam" id="PF00072">
    <property type="entry name" value="Response_reg"/>
    <property type="match status" value="1"/>
</dbReference>
<dbReference type="SMART" id="SM00448">
    <property type="entry name" value="REC"/>
    <property type="match status" value="1"/>
</dbReference>
<name>A0A3S9HV23_9ACTN</name>
<evidence type="ECO:0000259" key="7">
    <source>
        <dbReference type="PROSITE" id="PS50110"/>
    </source>
</evidence>
<dbReference type="InterPro" id="IPR001789">
    <property type="entry name" value="Sig_transdc_resp-reg_receiver"/>
</dbReference>
<dbReference type="InterPro" id="IPR039420">
    <property type="entry name" value="WalR-like"/>
</dbReference>
<evidence type="ECO:0000256" key="4">
    <source>
        <dbReference type="ARBA" id="ARBA00023163"/>
    </source>
</evidence>
<keyword evidence="4" id="KW-0804">Transcription</keyword>
<dbReference type="GO" id="GO:0006355">
    <property type="term" value="P:regulation of DNA-templated transcription"/>
    <property type="evidence" value="ECO:0007669"/>
    <property type="project" value="InterPro"/>
</dbReference>
<evidence type="ECO:0000256" key="2">
    <source>
        <dbReference type="ARBA" id="ARBA00023015"/>
    </source>
</evidence>
<dbReference type="PRINTS" id="PR00038">
    <property type="entry name" value="HTHLUXR"/>
</dbReference>
<protein>
    <submittedName>
        <fullName evidence="8">Response regulator transcription factor</fullName>
    </submittedName>
</protein>
<evidence type="ECO:0000313" key="9">
    <source>
        <dbReference type="Proteomes" id="UP000280197"/>
    </source>
</evidence>
<dbReference type="PROSITE" id="PS50043">
    <property type="entry name" value="HTH_LUXR_2"/>
    <property type="match status" value="1"/>
</dbReference>
<sequence length="232" mass="24347">MTSVLIVSSQSLQRLGLRMLLTDQPDLTVSGEATTGAEAVRMSAALRPDVVLLDGRVQDTDGIDVIRRITHPPAFAASPGLSEAAARPPRVLVLTPDTHEQHAYAGLRAGAGGFVLESAAPEELVAAIRVVAVGDAVITPNLTRALIDTVRQQQPVRPATTGVGLDTLTERERDVLTAIASGWSNAEIAARLSIAPTTVKSHVSHILAKIGARARVHAVVFAYETGLVRPAA</sequence>
<dbReference type="EMBL" id="CP034463">
    <property type="protein sequence ID" value="AZP15954.1"/>
    <property type="molecule type" value="Genomic_DNA"/>
</dbReference>
<evidence type="ECO:0000256" key="5">
    <source>
        <dbReference type="PROSITE-ProRule" id="PRU00169"/>
    </source>
</evidence>
<dbReference type="CDD" id="cd06170">
    <property type="entry name" value="LuxR_C_like"/>
    <property type="match status" value="1"/>
</dbReference>
<dbReference type="PANTHER" id="PTHR43214">
    <property type="entry name" value="TWO-COMPONENT RESPONSE REGULATOR"/>
    <property type="match status" value="1"/>
</dbReference>
<keyword evidence="9" id="KW-1185">Reference proteome</keyword>
<dbReference type="InterPro" id="IPR016032">
    <property type="entry name" value="Sig_transdc_resp-reg_C-effctor"/>
</dbReference>
<dbReference type="PROSITE" id="PS00622">
    <property type="entry name" value="HTH_LUXR_1"/>
    <property type="match status" value="1"/>
</dbReference>
<dbReference type="PANTHER" id="PTHR43214:SF24">
    <property type="entry name" value="TRANSCRIPTIONAL REGULATORY PROTEIN NARL-RELATED"/>
    <property type="match status" value="1"/>
</dbReference>
<feature type="domain" description="Response regulatory" evidence="7">
    <location>
        <begin position="3"/>
        <end position="132"/>
    </location>
</feature>
<keyword evidence="3" id="KW-0238">DNA-binding</keyword>
<dbReference type="RefSeq" id="WP_126270320.1">
    <property type="nucleotide sequence ID" value="NZ_CP034463.1"/>
</dbReference>
<keyword evidence="1 5" id="KW-0597">Phosphoprotein</keyword>